<evidence type="ECO:0000256" key="1">
    <source>
        <dbReference type="SAM" id="MobiDB-lite"/>
    </source>
</evidence>
<feature type="region of interest" description="Disordered" evidence="1">
    <location>
        <begin position="204"/>
        <end position="263"/>
    </location>
</feature>
<feature type="region of interest" description="Disordered" evidence="1">
    <location>
        <begin position="37"/>
        <end position="64"/>
    </location>
</feature>
<feature type="compositionally biased region" description="Low complexity" evidence="1">
    <location>
        <begin position="37"/>
        <end position="48"/>
    </location>
</feature>
<feature type="compositionally biased region" description="Low complexity" evidence="1">
    <location>
        <begin position="331"/>
        <end position="343"/>
    </location>
</feature>
<evidence type="ECO:0000313" key="2">
    <source>
        <dbReference type="EMBL" id="KAF5226721.1"/>
    </source>
</evidence>
<feature type="compositionally biased region" description="Polar residues" evidence="1">
    <location>
        <begin position="219"/>
        <end position="243"/>
    </location>
</feature>
<dbReference type="Proteomes" id="UP000583944">
    <property type="component" value="Unassembled WGS sequence"/>
</dbReference>
<dbReference type="EMBL" id="JABDHM010000001">
    <property type="protein sequence ID" value="KAF5226721.1"/>
    <property type="molecule type" value="Genomic_DNA"/>
</dbReference>
<evidence type="ECO:0000313" key="3">
    <source>
        <dbReference type="Proteomes" id="UP000583944"/>
    </source>
</evidence>
<dbReference type="VEuPathDB" id="TriTrypDB:BCY84_00906"/>
<feature type="region of interest" description="Disordered" evidence="1">
    <location>
        <begin position="276"/>
        <end position="347"/>
    </location>
</feature>
<feature type="compositionally biased region" description="Low complexity" evidence="1">
    <location>
        <begin position="291"/>
        <end position="303"/>
    </location>
</feature>
<protein>
    <submittedName>
        <fullName evidence="2">Uncharacterized protein</fullName>
    </submittedName>
</protein>
<accession>A0A7J6YIY5</accession>
<reference evidence="2 3" key="1">
    <citation type="journal article" date="2019" name="Genome Biol. Evol.">
        <title>Nanopore Sequencing Significantly Improves Genome Assembly of the Protozoan Parasite Trypanosoma cruzi.</title>
        <authorList>
            <person name="Diaz-Viraque F."/>
            <person name="Pita S."/>
            <person name="Greif G."/>
            <person name="de Souza R.C.M."/>
            <person name="Iraola G."/>
            <person name="Robello C."/>
        </authorList>
    </citation>
    <scope>NUCLEOTIDE SEQUENCE [LARGE SCALE GENOMIC DNA]</scope>
    <source>
        <strain evidence="2 3">Berenice</strain>
    </source>
</reference>
<feature type="compositionally biased region" description="Basic and acidic residues" evidence="1">
    <location>
        <begin position="53"/>
        <end position="64"/>
    </location>
</feature>
<proteinExistence type="predicted"/>
<gene>
    <name evidence="2" type="ORF">ECC02_000222</name>
</gene>
<name>A0A7J6YIY5_TRYCR</name>
<comment type="caution">
    <text evidence="2">The sequence shown here is derived from an EMBL/GenBank/DDBJ whole genome shotgun (WGS) entry which is preliminary data.</text>
</comment>
<sequence>MDDLWDVGGERWASPTVLRSPRRSKYSSIRARVSPAVSASSSPSRVTSMAFRRTPEARRDPKAEQPLDASCFQLKDAVTSLLDFCDNTLPVWGKRVSGLDGHARDLSLADVGFLERASRRLAIYLDRIRETMELLQPYTQGPVAVSRWGRYAQRLFASLTNAQKAADAIGFHVARLLSLYATAPPLSPASAQWVIPARHSKVRSAGVTPRRVSDDGTSRGFSSTVRPLLHDSSSVSQRSNATPSEPPTFLSPSNPCTPPREHMSPQSIAMILDGKSGHSAYQRSQLKKKQQQPQRRQQQTYQQGHDFTPSTLQPLSRGQIPSEPSSEGLNSVSSSHSRFSSSSEPVFEVGRTHMRLPERRRNTHSNVGHDGSTTRDYFPKGGHNHANFGDCIEGGFFDCFNKHQNFKESLTPEQRRLLLERIDRIERLPGAPSKLEAEEAKGIFAMLYGPRLGRRQYLDWVEEREMRALRRR</sequence>
<organism evidence="2 3">
    <name type="scientific">Trypanosoma cruzi</name>
    <dbReference type="NCBI Taxonomy" id="5693"/>
    <lineage>
        <taxon>Eukaryota</taxon>
        <taxon>Discoba</taxon>
        <taxon>Euglenozoa</taxon>
        <taxon>Kinetoplastea</taxon>
        <taxon>Metakinetoplastina</taxon>
        <taxon>Trypanosomatida</taxon>
        <taxon>Trypanosomatidae</taxon>
        <taxon>Trypanosoma</taxon>
        <taxon>Schizotrypanum</taxon>
    </lineage>
</organism>
<dbReference type="VEuPathDB" id="TriTrypDB:ECC02_000222"/>
<dbReference type="AlphaFoldDB" id="A0A7J6YIY5"/>